<evidence type="ECO:0000313" key="2">
    <source>
        <dbReference type="Proteomes" id="UP000481643"/>
    </source>
</evidence>
<proteinExistence type="predicted"/>
<gene>
    <name evidence="1" type="ORF">F9L08_27705</name>
</gene>
<protein>
    <submittedName>
        <fullName evidence="1">Uncharacterized protein</fullName>
    </submittedName>
</protein>
<dbReference type="Proteomes" id="UP000481643">
    <property type="component" value="Unassembled WGS sequence"/>
</dbReference>
<evidence type="ECO:0000313" key="1">
    <source>
        <dbReference type="EMBL" id="KAB2675455.1"/>
    </source>
</evidence>
<accession>A0A6L3Y8C8</accession>
<reference evidence="1 2" key="1">
    <citation type="submission" date="2019-09" db="EMBL/GenBank/DDBJ databases">
        <title>Taxonomic organization of the family Brucellaceae based on a phylogenomic approach.</title>
        <authorList>
            <person name="Leclercq S."/>
            <person name="Cloeckaert A."/>
            <person name="Zygmunt M.S."/>
        </authorList>
    </citation>
    <scope>NUCLEOTIDE SEQUENCE [LARGE SCALE GENOMIC DNA]</scope>
    <source>
        <strain evidence="1 2">WS1830</strain>
    </source>
</reference>
<dbReference type="RefSeq" id="WP_151654340.1">
    <property type="nucleotide sequence ID" value="NZ_WBVX01000056.1"/>
</dbReference>
<organism evidence="1 2">
    <name type="scientific">Brucella tritici</name>
    <dbReference type="NCBI Taxonomy" id="94626"/>
    <lineage>
        <taxon>Bacteria</taxon>
        <taxon>Pseudomonadati</taxon>
        <taxon>Pseudomonadota</taxon>
        <taxon>Alphaproteobacteria</taxon>
        <taxon>Hyphomicrobiales</taxon>
        <taxon>Brucellaceae</taxon>
        <taxon>Brucella/Ochrobactrum group</taxon>
        <taxon>Brucella</taxon>
    </lineage>
</organism>
<name>A0A6L3Y8C8_9HYPH</name>
<comment type="caution">
    <text evidence="1">The sequence shown here is derived from an EMBL/GenBank/DDBJ whole genome shotgun (WGS) entry which is preliminary data.</text>
</comment>
<dbReference type="AlphaFoldDB" id="A0A6L3Y8C8"/>
<sequence length="123" mass="13727">MSGNLYFNQSSLTGMSFWYLCHRHQLNAINGFIDWRKPIILTELDAQAATYIGLDNYAGGTDKNMSAPNSIHIPSIGQRTTSVQGLGEGNSKRVQNVRIAENFSALEQMSLITYIRSHAEAYQ</sequence>
<dbReference type="EMBL" id="WBVX01000056">
    <property type="protein sequence ID" value="KAB2675455.1"/>
    <property type="molecule type" value="Genomic_DNA"/>
</dbReference>